<dbReference type="EMBL" id="CM037154">
    <property type="protein sequence ID" value="KAH7861720.1"/>
    <property type="molecule type" value="Genomic_DNA"/>
</dbReference>
<organism evidence="1 2">
    <name type="scientific">Vaccinium darrowii</name>
    <dbReference type="NCBI Taxonomy" id="229202"/>
    <lineage>
        <taxon>Eukaryota</taxon>
        <taxon>Viridiplantae</taxon>
        <taxon>Streptophyta</taxon>
        <taxon>Embryophyta</taxon>
        <taxon>Tracheophyta</taxon>
        <taxon>Spermatophyta</taxon>
        <taxon>Magnoliopsida</taxon>
        <taxon>eudicotyledons</taxon>
        <taxon>Gunneridae</taxon>
        <taxon>Pentapetalae</taxon>
        <taxon>asterids</taxon>
        <taxon>Ericales</taxon>
        <taxon>Ericaceae</taxon>
        <taxon>Vaccinioideae</taxon>
        <taxon>Vaccinieae</taxon>
        <taxon>Vaccinium</taxon>
    </lineage>
</organism>
<keyword evidence="2" id="KW-1185">Reference proteome</keyword>
<gene>
    <name evidence="1" type="ORF">Vadar_029888</name>
</gene>
<accession>A0ACB7Z7Z6</accession>
<sequence length="312" mass="35967">MKIDLKKNLTWTAEMDEYLIDVLYEETFCGRKFDRSFTATAYANASKAMSQKFGENISKGHIKNRLKTIKQNFSLAYDLVKKTSGLGWNEETRMLEADPQVWKELIAANPDAKKFYLRPIPKFDKLEEIFGKDRATGSYAETAKEKKRRWEREQSERDLDYIDEFLAENEVQFENLDDKIGESSLRSTAKKFHLEPTSSSKGTKKRRAMADLLVEQFDVFNNGIVEVAAALREGNRVLHEGNLALKEGQPRIHSEEEVFKELENIGVEEDLQFLAYDFITSNPGLVRAFFGCPSDRRKAWLLQKMQVSSDTC</sequence>
<comment type="caution">
    <text evidence="1">The sequence shown here is derived from an EMBL/GenBank/DDBJ whole genome shotgun (WGS) entry which is preliminary data.</text>
</comment>
<evidence type="ECO:0000313" key="1">
    <source>
        <dbReference type="EMBL" id="KAH7861720.1"/>
    </source>
</evidence>
<proteinExistence type="predicted"/>
<dbReference type="Proteomes" id="UP000828048">
    <property type="component" value="Chromosome 4"/>
</dbReference>
<protein>
    <submittedName>
        <fullName evidence="1">Uncharacterized protein</fullName>
    </submittedName>
</protein>
<evidence type="ECO:0000313" key="2">
    <source>
        <dbReference type="Proteomes" id="UP000828048"/>
    </source>
</evidence>
<name>A0ACB7Z7Z6_9ERIC</name>
<reference evidence="1 2" key="1">
    <citation type="journal article" date="2021" name="Hortic Res">
        <title>High-quality reference genome and annotation aids understanding of berry development for evergreen blueberry (Vaccinium darrowii).</title>
        <authorList>
            <person name="Yu J."/>
            <person name="Hulse-Kemp A.M."/>
            <person name="Babiker E."/>
            <person name="Staton M."/>
        </authorList>
    </citation>
    <scope>NUCLEOTIDE SEQUENCE [LARGE SCALE GENOMIC DNA]</scope>
    <source>
        <strain evidence="2">cv. NJ 8807/NJ 8810</strain>
        <tissue evidence="1">Young leaf</tissue>
    </source>
</reference>